<dbReference type="RefSeq" id="WP_154059182.1">
    <property type="nucleotide sequence ID" value="NZ_CABJBE010000002.1"/>
</dbReference>
<evidence type="ECO:0000259" key="1">
    <source>
        <dbReference type="Pfam" id="PF07463"/>
    </source>
</evidence>
<protein>
    <submittedName>
        <fullName evidence="3">NUMOD4 domain-containing protein</fullName>
    </submittedName>
</protein>
<feature type="domain" description="NUMOD4" evidence="1">
    <location>
        <begin position="2"/>
        <end position="55"/>
    </location>
</feature>
<dbReference type="Gene3D" id="3.90.75.20">
    <property type="match status" value="1"/>
</dbReference>
<dbReference type="Pfam" id="PF07463">
    <property type="entry name" value="NUMOD4"/>
    <property type="match status" value="1"/>
</dbReference>
<sequence>MEQWKPIPGYEKIYSASDLGRIKREARVVHRSKYGDLLIPEKLLEFSEDKDGYLKTALRDSNGNRKHYRVHRLVAMTFLENHNNLPVVNHKDGDKRNNCVANLEWATISENTKHGFDVLGRVLIRNDCKKQAVKLDKRGIIVEIFDSITEAAERHNVSIQAISNAARNKTMSCGHYWLILDEGVTTIETAS</sequence>
<organism evidence="3 4">
    <name type="scientific">Bacillus paralicheniformis</name>
    <dbReference type="NCBI Taxonomy" id="1648923"/>
    <lineage>
        <taxon>Bacteria</taxon>
        <taxon>Bacillati</taxon>
        <taxon>Bacillota</taxon>
        <taxon>Bacilli</taxon>
        <taxon>Bacillales</taxon>
        <taxon>Bacillaceae</taxon>
        <taxon>Bacillus</taxon>
    </lineage>
</organism>
<proteinExistence type="predicted"/>
<accession>A0AAW6KN31</accession>
<dbReference type="AlphaFoldDB" id="A0AAW6KN31"/>
<dbReference type="InterPro" id="IPR010902">
    <property type="entry name" value="NUMOD4"/>
</dbReference>
<dbReference type="GO" id="GO:0016788">
    <property type="term" value="F:hydrolase activity, acting on ester bonds"/>
    <property type="evidence" value="ECO:0007669"/>
    <property type="project" value="InterPro"/>
</dbReference>
<evidence type="ECO:0000259" key="2">
    <source>
        <dbReference type="Pfam" id="PF13392"/>
    </source>
</evidence>
<name>A0AAW6KN31_9BACI</name>
<dbReference type="Proteomes" id="UP001216709">
    <property type="component" value="Unassembled WGS sequence"/>
</dbReference>
<dbReference type="InterPro" id="IPR044925">
    <property type="entry name" value="His-Me_finger_sf"/>
</dbReference>
<evidence type="ECO:0000313" key="4">
    <source>
        <dbReference type="Proteomes" id="UP001216709"/>
    </source>
</evidence>
<dbReference type="InterPro" id="IPR003615">
    <property type="entry name" value="HNH_nuc"/>
</dbReference>
<dbReference type="InterPro" id="IPR036388">
    <property type="entry name" value="WH-like_DNA-bd_sf"/>
</dbReference>
<dbReference type="SUPFAM" id="SSF54060">
    <property type="entry name" value="His-Me finger endonucleases"/>
    <property type="match status" value="1"/>
</dbReference>
<dbReference type="Gene3D" id="1.10.10.10">
    <property type="entry name" value="Winged helix-like DNA-binding domain superfamily/Winged helix DNA-binding domain"/>
    <property type="match status" value="1"/>
</dbReference>
<reference evidence="3" key="1">
    <citation type="submission" date="2022-12" db="EMBL/GenBank/DDBJ databases">
        <title>Draft Genome Sequences of Bacillus licheniformis and Bacillus paralicheniformis strains isolated from Irish skim milk powders.</title>
        <authorList>
            <person name="Lourenco A."/>
            <person name="Li F."/>
            <person name="Geraldine D."/>
            <person name="Tobin J.T."/>
            <person name="Butler F."/>
            <person name="Jordan K."/>
            <person name="Obrien T."/>
        </authorList>
    </citation>
    <scope>NUCLEOTIDE SEQUENCE</scope>
    <source>
        <strain evidence="3">3370</strain>
    </source>
</reference>
<comment type="caution">
    <text evidence="3">The sequence shown here is derived from an EMBL/GenBank/DDBJ whole genome shotgun (WGS) entry which is preliminary data.</text>
</comment>
<evidence type="ECO:0000313" key="3">
    <source>
        <dbReference type="EMBL" id="MDE1454876.1"/>
    </source>
</evidence>
<dbReference type="EMBL" id="JARAFO010000216">
    <property type="protein sequence ID" value="MDE1454876.1"/>
    <property type="molecule type" value="Genomic_DNA"/>
</dbReference>
<dbReference type="Pfam" id="PF13392">
    <property type="entry name" value="HNH_3"/>
    <property type="match status" value="1"/>
</dbReference>
<feature type="domain" description="HNH nuclease" evidence="2">
    <location>
        <begin position="69"/>
        <end position="112"/>
    </location>
</feature>
<gene>
    <name evidence="3" type="ORF">PVN32_22275</name>
</gene>